<dbReference type="AlphaFoldDB" id="A0A8J7ME19"/>
<name>A0A8J7ME19_9BACT</name>
<reference evidence="2" key="1">
    <citation type="submission" date="2021-01" db="EMBL/GenBank/DDBJ databases">
        <title>Modified the classification status of verrucomicrobia.</title>
        <authorList>
            <person name="Feng X."/>
        </authorList>
    </citation>
    <scope>NUCLEOTIDE SEQUENCE</scope>
    <source>
        <strain evidence="2">_KCTC 22039</strain>
    </source>
</reference>
<dbReference type="Proteomes" id="UP000624703">
    <property type="component" value="Unassembled WGS sequence"/>
</dbReference>
<sequence length="113" mass="12666">MKIILLTLISLISAICISCNDTNAGTNDKKPTYRVVSLLEVYEVDKGEVKTWLKSNSPETYKSIYDSEGKAKKGSILTGNPEEIGMYEFFLNKMSKEGWRLVTTTQSSAVFEK</sequence>
<dbReference type="RefSeq" id="WP_200311018.1">
    <property type="nucleotide sequence ID" value="NZ_JAENIM010000038.1"/>
</dbReference>
<dbReference type="EMBL" id="JAENIM010000038">
    <property type="protein sequence ID" value="MBK1790996.1"/>
    <property type="molecule type" value="Genomic_DNA"/>
</dbReference>
<evidence type="ECO:0000313" key="2">
    <source>
        <dbReference type="EMBL" id="MBK1790996.1"/>
    </source>
</evidence>
<accession>A0A8J7ME19</accession>
<keyword evidence="1" id="KW-0732">Signal</keyword>
<comment type="caution">
    <text evidence="2">The sequence shown here is derived from an EMBL/GenBank/DDBJ whole genome shotgun (WGS) entry which is preliminary data.</text>
</comment>
<feature type="chain" id="PRO_5035244344" description="DUF4177 domain-containing protein" evidence="1">
    <location>
        <begin position="25"/>
        <end position="113"/>
    </location>
</feature>
<keyword evidence="3" id="KW-1185">Reference proteome</keyword>
<evidence type="ECO:0008006" key="4">
    <source>
        <dbReference type="Google" id="ProtNLM"/>
    </source>
</evidence>
<evidence type="ECO:0000313" key="3">
    <source>
        <dbReference type="Proteomes" id="UP000624703"/>
    </source>
</evidence>
<proteinExistence type="predicted"/>
<protein>
    <recommendedName>
        <fullName evidence="4">DUF4177 domain-containing protein</fullName>
    </recommendedName>
</protein>
<organism evidence="2 3">
    <name type="scientific">Persicirhabdus sediminis</name>
    <dbReference type="NCBI Taxonomy" id="454144"/>
    <lineage>
        <taxon>Bacteria</taxon>
        <taxon>Pseudomonadati</taxon>
        <taxon>Verrucomicrobiota</taxon>
        <taxon>Verrucomicrobiia</taxon>
        <taxon>Verrucomicrobiales</taxon>
        <taxon>Verrucomicrobiaceae</taxon>
        <taxon>Persicirhabdus</taxon>
    </lineage>
</organism>
<evidence type="ECO:0000256" key="1">
    <source>
        <dbReference type="SAM" id="SignalP"/>
    </source>
</evidence>
<gene>
    <name evidence="2" type="ORF">JIN82_07505</name>
</gene>
<feature type="signal peptide" evidence="1">
    <location>
        <begin position="1"/>
        <end position="24"/>
    </location>
</feature>